<dbReference type="PROSITE" id="PS50853">
    <property type="entry name" value="FN3"/>
    <property type="match status" value="1"/>
</dbReference>
<dbReference type="InterPro" id="IPR013783">
    <property type="entry name" value="Ig-like_fold"/>
</dbReference>
<sequence length="466" mass="53250">MGALRNLSRPWIIAVCLSVCLKNSVYSDYEEQVMVFANRTNIHWVNQNTREHHVMPLEGITEAKYVDYDPVENMVYWSDVHHGGSISRATLCAEERETIVSDIFIQHVKAAFVSIAVDARRRAIYWTNSASDLIERVNLDGSNRTVIAEHDMGSPIDVEVDSHAGFLYWLDAGIKPRIESCSLSGKGRRVLLDLKDQYPSILELDVQTQALYWNDKNTKQLFTARMDGSSMKVLKSSIPHITGIFIEGLYRPVGNYIYWIDWWNKDIEKIPISGQEEASVILSPIKDMEDLISVKVVSGVVQCPPRPAYKFKAFTYMVNGTVRAKFTWEAGYGWKIPQYFELDRRDVDSQIWVEVHKIEADSNRSVIIALEHSQEYQFRLRACNTYGCSRSNTPEVKFTTDSASVFSSSEEHYNAIPTLLKTGIILGGVIVSIGILLGIWGYWRARKRKTNRRYRAVRYSTASYIT</sequence>
<dbReference type="SMART" id="SM00135">
    <property type="entry name" value="LY"/>
    <property type="match status" value="4"/>
</dbReference>
<proteinExistence type="predicted"/>
<dbReference type="InParanoid" id="K1RN55"/>
<dbReference type="GO" id="GO:0005886">
    <property type="term" value="C:plasma membrane"/>
    <property type="evidence" value="ECO:0007669"/>
    <property type="project" value="TreeGrafter"/>
</dbReference>
<reference evidence="6" key="1">
    <citation type="journal article" date="2012" name="Nature">
        <title>The oyster genome reveals stress adaptation and complexity of shell formation.</title>
        <authorList>
            <person name="Zhang G."/>
            <person name="Fang X."/>
            <person name="Guo X."/>
            <person name="Li L."/>
            <person name="Luo R."/>
            <person name="Xu F."/>
            <person name="Yang P."/>
            <person name="Zhang L."/>
            <person name="Wang X."/>
            <person name="Qi H."/>
            <person name="Xiong Z."/>
            <person name="Que H."/>
            <person name="Xie Y."/>
            <person name="Holland P.W."/>
            <person name="Paps J."/>
            <person name="Zhu Y."/>
            <person name="Wu F."/>
            <person name="Chen Y."/>
            <person name="Wang J."/>
            <person name="Peng C."/>
            <person name="Meng J."/>
            <person name="Yang L."/>
            <person name="Liu J."/>
            <person name="Wen B."/>
            <person name="Zhang N."/>
            <person name="Huang Z."/>
            <person name="Zhu Q."/>
            <person name="Feng Y."/>
            <person name="Mount A."/>
            <person name="Hedgecock D."/>
            <person name="Xu Z."/>
            <person name="Liu Y."/>
            <person name="Domazet-Loso T."/>
            <person name="Du Y."/>
            <person name="Sun X."/>
            <person name="Zhang S."/>
            <person name="Liu B."/>
            <person name="Cheng P."/>
            <person name="Jiang X."/>
            <person name="Li J."/>
            <person name="Fan D."/>
            <person name="Wang W."/>
            <person name="Fu W."/>
            <person name="Wang T."/>
            <person name="Wang B."/>
            <person name="Zhang J."/>
            <person name="Peng Z."/>
            <person name="Li Y."/>
            <person name="Li N."/>
            <person name="Wang J."/>
            <person name="Chen M."/>
            <person name="He Y."/>
            <person name="Tan F."/>
            <person name="Song X."/>
            <person name="Zheng Q."/>
            <person name="Huang R."/>
            <person name="Yang H."/>
            <person name="Du X."/>
            <person name="Chen L."/>
            <person name="Yang M."/>
            <person name="Gaffney P.M."/>
            <person name="Wang S."/>
            <person name="Luo L."/>
            <person name="She Z."/>
            <person name="Ming Y."/>
            <person name="Huang W."/>
            <person name="Zhang S."/>
            <person name="Huang B."/>
            <person name="Zhang Y."/>
            <person name="Qu T."/>
            <person name="Ni P."/>
            <person name="Miao G."/>
            <person name="Wang J."/>
            <person name="Wang Q."/>
            <person name="Steinberg C.E."/>
            <person name="Wang H."/>
            <person name="Li N."/>
            <person name="Qian L."/>
            <person name="Zhang G."/>
            <person name="Li Y."/>
            <person name="Yang H."/>
            <person name="Liu X."/>
            <person name="Wang J."/>
            <person name="Yin Y."/>
            <person name="Wang J."/>
        </authorList>
    </citation>
    <scope>NUCLEOTIDE SEQUENCE [LARGE SCALE GENOMIC DNA]</scope>
    <source>
        <strain evidence="6">05x7-T-G4-1.051#20</strain>
    </source>
</reference>
<dbReference type="FunFam" id="2.120.10.30:FF:000241">
    <property type="entry name" value="Low-density lipoprotein receptor-related protein 6"/>
    <property type="match status" value="1"/>
</dbReference>
<accession>K1RN55</accession>
<keyword evidence="1" id="KW-0245">EGF-like domain</keyword>
<protein>
    <submittedName>
        <fullName evidence="6">Low-density lipoprotein receptor-related protein 5</fullName>
    </submittedName>
</protein>
<evidence type="ECO:0000313" key="6">
    <source>
        <dbReference type="EMBL" id="EKC43015.1"/>
    </source>
</evidence>
<evidence type="ECO:0000256" key="5">
    <source>
        <dbReference type="ARBA" id="ARBA00023180"/>
    </source>
</evidence>
<dbReference type="Gene3D" id="2.120.10.30">
    <property type="entry name" value="TolB, C-terminal domain"/>
    <property type="match status" value="1"/>
</dbReference>
<dbReference type="CDD" id="cd00063">
    <property type="entry name" value="FN3"/>
    <property type="match status" value="1"/>
</dbReference>
<dbReference type="InterPro" id="IPR036116">
    <property type="entry name" value="FN3_sf"/>
</dbReference>
<keyword evidence="3" id="KW-0677">Repeat</keyword>
<dbReference type="Gene3D" id="2.60.40.10">
    <property type="entry name" value="Immunoglobulins"/>
    <property type="match status" value="1"/>
</dbReference>
<dbReference type="InterPro" id="IPR050778">
    <property type="entry name" value="Cueball_EGF_LRP_Nidogen"/>
</dbReference>
<keyword evidence="5" id="KW-0325">Glycoprotein</keyword>
<dbReference type="AlphaFoldDB" id="K1RN55"/>
<keyword evidence="4" id="KW-1015">Disulfide bond</keyword>
<dbReference type="InterPro" id="IPR000033">
    <property type="entry name" value="LDLR_classB_rpt"/>
</dbReference>
<organism evidence="6">
    <name type="scientific">Magallana gigas</name>
    <name type="common">Pacific oyster</name>
    <name type="synonym">Crassostrea gigas</name>
    <dbReference type="NCBI Taxonomy" id="29159"/>
    <lineage>
        <taxon>Eukaryota</taxon>
        <taxon>Metazoa</taxon>
        <taxon>Spiralia</taxon>
        <taxon>Lophotrochozoa</taxon>
        <taxon>Mollusca</taxon>
        <taxon>Bivalvia</taxon>
        <taxon>Autobranchia</taxon>
        <taxon>Pteriomorphia</taxon>
        <taxon>Ostreida</taxon>
        <taxon>Ostreoidea</taxon>
        <taxon>Ostreidae</taxon>
        <taxon>Magallana</taxon>
    </lineage>
</organism>
<dbReference type="PROSITE" id="PS51120">
    <property type="entry name" value="LDLRB"/>
    <property type="match status" value="2"/>
</dbReference>
<keyword evidence="6" id="KW-0449">Lipoprotein</keyword>
<evidence type="ECO:0000256" key="3">
    <source>
        <dbReference type="ARBA" id="ARBA00022737"/>
    </source>
</evidence>
<name>K1RN55_MAGGI</name>
<dbReference type="GO" id="GO:0060070">
    <property type="term" value="P:canonical Wnt signaling pathway"/>
    <property type="evidence" value="ECO:0007669"/>
    <property type="project" value="TreeGrafter"/>
</dbReference>
<dbReference type="SUPFAM" id="SSF49265">
    <property type="entry name" value="Fibronectin type III"/>
    <property type="match status" value="1"/>
</dbReference>
<dbReference type="PANTHER" id="PTHR46513:SF13">
    <property type="entry name" value="EGF-LIKE DOMAIN-CONTAINING PROTEIN"/>
    <property type="match status" value="1"/>
</dbReference>
<dbReference type="EMBL" id="JH817349">
    <property type="protein sequence ID" value="EKC43015.1"/>
    <property type="molecule type" value="Genomic_DNA"/>
</dbReference>
<evidence type="ECO:0000256" key="2">
    <source>
        <dbReference type="ARBA" id="ARBA00022729"/>
    </source>
</evidence>
<evidence type="ECO:0000256" key="1">
    <source>
        <dbReference type="ARBA" id="ARBA00022536"/>
    </source>
</evidence>
<dbReference type="InterPro" id="IPR011042">
    <property type="entry name" value="6-blade_b-propeller_TolB-like"/>
</dbReference>
<gene>
    <name evidence="6" type="ORF">CGI_10013194</name>
</gene>
<dbReference type="PANTHER" id="PTHR46513">
    <property type="entry name" value="VITELLOGENIN RECEPTOR-LIKE PROTEIN-RELATED-RELATED"/>
    <property type="match status" value="1"/>
</dbReference>
<dbReference type="HOGENOM" id="CLU_586965_0_0_1"/>
<evidence type="ECO:0000256" key="4">
    <source>
        <dbReference type="ARBA" id="ARBA00023157"/>
    </source>
</evidence>
<dbReference type="SUPFAM" id="SSF63825">
    <property type="entry name" value="YWTD domain"/>
    <property type="match status" value="1"/>
</dbReference>
<keyword evidence="2" id="KW-0732">Signal</keyword>
<dbReference type="GO" id="GO:0042813">
    <property type="term" value="F:Wnt receptor activity"/>
    <property type="evidence" value="ECO:0007669"/>
    <property type="project" value="TreeGrafter"/>
</dbReference>
<dbReference type="InterPro" id="IPR003961">
    <property type="entry name" value="FN3_dom"/>
</dbReference>
<keyword evidence="6" id="KW-0675">Receptor</keyword>
<dbReference type="GO" id="GO:0017147">
    <property type="term" value="F:Wnt-protein binding"/>
    <property type="evidence" value="ECO:0007669"/>
    <property type="project" value="TreeGrafter"/>
</dbReference>